<evidence type="ECO:0000259" key="2">
    <source>
        <dbReference type="Pfam" id="PF26343"/>
    </source>
</evidence>
<evidence type="ECO:0000313" key="4">
    <source>
        <dbReference type="Proteomes" id="UP001057561"/>
    </source>
</evidence>
<dbReference type="RefSeq" id="WP_257121705.1">
    <property type="nucleotide sequence ID" value="NZ_CP099464.1"/>
</dbReference>
<proteinExistence type="predicted"/>
<dbReference type="Pfam" id="PF26343">
    <property type="entry name" value="VapC50_C"/>
    <property type="match status" value="1"/>
</dbReference>
<protein>
    <submittedName>
        <fullName evidence="3">PIN domain-containing protein</fullName>
    </submittedName>
</protein>
<evidence type="ECO:0000313" key="3">
    <source>
        <dbReference type="EMBL" id="UUO16600.1"/>
    </source>
</evidence>
<keyword evidence="4" id="KW-1185">Reference proteome</keyword>
<evidence type="ECO:0000259" key="1">
    <source>
        <dbReference type="Pfam" id="PF13470"/>
    </source>
</evidence>
<accession>A0ABY5LY42</accession>
<name>A0ABY5LY42_9CYAN</name>
<dbReference type="Pfam" id="PF13470">
    <property type="entry name" value="PIN_3"/>
    <property type="match status" value="1"/>
</dbReference>
<feature type="domain" description="VapC50 C-terminal" evidence="2">
    <location>
        <begin position="132"/>
        <end position="185"/>
    </location>
</feature>
<sequence length="190" mass="21955">MQAIGLIVVYDACVLYPAPLRDFLMWLALTDLFQAKWTEKIHEEWMNYVLKNRPDLTYKQLERTKKLMNQNVRDCLVTGYEQLIDELELPDADDRHVLAAAIKSDAEIIVTFNLKDFLSENIGQYGIKAQHPDEFILHLINLNSDLVCQAVKNQLNTLKKPPINLDELLEILIKQQIPKSVSVLQKLLIN</sequence>
<dbReference type="InterPro" id="IPR058652">
    <property type="entry name" value="VapC50_C"/>
</dbReference>
<dbReference type="InterPro" id="IPR002716">
    <property type="entry name" value="PIN_dom"/>
</dbReference>
<gene>
    <name evidence="3" type="ORF">NG743_06095</name>
</gene>
<dbReference type="Proteomes" id="UP001057561">
    <property type="component" value="Chromosome"/>
</dbReference>
<dbReference type="EMBL" id="CP099464">
    <property type="protein sequence ID" value="UUO16600.1"/>
    <property type="molecule type" value="Genomic_DNA"/>
</dbReference>
<organism evidence="3 4">
    <name type="scientific">Dolichospermum heterosporum TAC447</name>
    <dbReference type="NCBI Taxonomy" id="747523"/>
    <lineage>
        <taxon>Bacteria</taxon>
        <taxon>Bacillati</taxon>
        <taxon>Cyanobacteriota</taxon>
        <taxon>Cyanophyceae</taxon>
        <taxon>Nostocales</taxon>
        <taxon>Aphanizomenonaceae</taxon>
        <taxon>Dolichospermum</taxon>
        <taxon>Dolichospermum heterosporum</taxon>
    </lineage>
</organism>
<feature type="domain" description="PIN" evidence="1">
    <location>
        <begin position="8"/>
        <end position="114"/>
    </location>
</feature>
<reference evidence="3" key="1">
    <citation type="submission" date="2022-06" db="EMBL/GenBank/DDBJ databases">
        <title>Nostosin G and Spiroidesin B from the Cyanobacterium Dolichospermum sp. NIES-1697.</title>
        <authorList>
            <person name="Phan C.-S."/>
            <person name="Mehjabin J.J."/>
            <person name="Anas A.R.J."/>
            <person name="Hayasaka M."/>
            <person name="Onoki R."/>
            <person name="Wang J."/>
            <person name="Umezawa T."/>
            <person name="Washio K."/>
            <person name="Morikawa M."/>
            <person name="Okino T."/>
        </authorList>
    </citation>
    <scope>NUCLEOTIDE SEQUENCE</scope>
    <source>
        <strain evidence="3">NIES-1697</strain>
    </source>
</reference>